<dbReference type="PROSITE" id="PS50887">
    <property type="entry name" value="GGDEF"/>
    <property type="match status" value="1"/>
</dbReference>
<keyword evidence="3" id="KW-0812">Transmembrane</keyword>
<gene>
    <name evidence="6" type="ORF">GZA08_13300</name>
</gene>
<dbReference type="CDD" id="cd01949">
    <property type="entry name" value="GGDEF"/>
    <property type="match status" value="1"/>
</dbReference>
<dbReference type="PANTHER" id="PTHR45138:SF9">
    <property type="entry name" value="DIGUANYLATE CYCLASE DGCM-RELATED"/>
    <property type="match status" value="1"/>
</dbReference>
<evidence type="ECO:0000259" key="4">
    <source>
        <dbReference type="PROSITE" id="PS50885"/>
    </source>
</evidence>
<organism evidence="6 7">
    <name type="scientific">Pseudoroseicyclus tamaricis</name>
    <dbReference type="NCBI Taxonomy" id="2705421"/>
    <lineage>
        <taxon>Bacteria</taxon>
        <taxon>Pseudomonadati</taxon>
        <taxon>Pseudomonadota</taxon>
        <taxon>Alphaproteobacteria</taxon>
        <taxon>Rhodobacterales</taxon>
        <taxon>Paracoccaceae</taxon>
        <taxon>Pseudoroseicyclus</taxon>
    </lineage>
</organism>
<accession>A0A6B2K2D9</accession>
<name>A0A6B2K2D9_9RHOB</name>
<dbReference type="PANTHER" id="PTHR45138">
    <property type="entry name" value="REGULATORY COMPONENTS OF SENSORY TRANSDUCTION SYSTEM"/>
    <property type="match status" value="1"/>
</dbReference>
<dbReference type="InterPro" id="IPR003660">
    <property type="entry name" value="HAMP_dom"/>
</dbReference>
<proteinExistence type="predicted"/>
<dbReference type="EC" id="2.7.7.65" evidence="1"/>
<dbReference type="InterPro" id="IPR043128">
    <property type="entry name" value="Rev_trsase/Diguanyl_cyclase"/>
</dbReference>
<dbReference type="InterPro" id="IPR029787">
    <property type="entry name" value="Nucleotide_cyclase"/>
</dbReference>
<dbReference type="GO" id="GO:0052621">
    <property type="term" value="F:diguanylate cyclase activity"/>
    <property type="evidence" value="ECO:0007669"/>
    <property type="project" value="UniProtKB-EC"/>
</dbReference>
<dbReference type="CDD" id="cd06225">
    <property type="entry name" value="HAMP"/>
    <property type="match status" value="1"/>
</dbReference>
<keyword evidence="7" id="KW-1185">Reference proteome</keyword>
<dbReference type="RefSeq" id="WP_163894443.1">
    <property type="nucleotide sequence ID" value="NZ_JAAFYS010000003.1"/>
</dbReference>
<dbReference type="Pfam" id="PF00990">
    <property type="entry name" value="GGDEF"/>
    <property type="match status" value="1"/>
</dbReference>
<evidence type="ECO:0000313" key="7">
    <source>
        <dbReference type="Proteomes" id="UP000474757"/>
    </source>
</evidence>
<dbReference type="Gene3D" id="3.30.70.270">
    <property type="match status" value="1"/>
</dbReference>
<dbReference type="GO" id="GO:1902201">
    <property type="term" value="P:negative regulation of bacterial-type flagellum-dependent cell motility"/>
    <property type="evidence" value="ECO:0007669"/>
    <property type="project" value="TreeGrafter"/>
</dbReference>
<comment type="catalytic activity">
    <reaction evidence="2">
        <text>2 GTP = 3',3'-c-di-GMP + 2 diphosphate</text>
        <dbReference type="Rhea" id="RHEA:24898"/>
        <dbReference type="ChEBI" id="CHEBI:33019"/>
        <dbReference type="ChEBI" id="CHEBI:37565"/>
        <dbReference type="ChEBI" id="CHEBI:58805"/>
        <dbReference type="EC" id="2.7.7.65"/>
    </reaction>
</comment>
<dbReference type="GO" id="GO:0007165">
    <property type="term" value="P:signal transduction"/>
    <property type="evidence" value="ECO:0007669"/>
    <property type="project" value="InterPro"/>
</dbReference>
<dbReference type="GO" id="GO:0043709">
    <property type="term" value="P:cell adhesion involved in single-species biofilm formation"/>
    <property type="evidence" value="ECO:0007669"/>
    <property type="project" value="TreeGrafter"/>
</dbReference>
<evidence type="ECO:0000256" key="1">
    <source>
        <dbReference type="ARBA" id="ARBA00012528"/>
    </source>
</evidence>
<keyword evidence="3" id="KW-0472">Membrane</keyword>
<dbReference type="NCBIfam" id="TIGR00254">
    <property type="entry name" value="GGDEF"/>
    <property type="match status" value="1"/>
</dbReference>
<evidence type="ECO:0000256" key="3">
    <source>
        <dbReference type="SAM" id="Phobius"/>
    </source>
</evidence>
<feature type="domain" description="HAMP" evidence="4">
    <location>
        <begin position="215"/>
        <end position="267"/>
    </location>
</feature>
<dbReference type="SMART" id="SM00267">
    <property type="entry name" value="GGDEF"/>
    <property type="match status" value="1"/>
</dbReference>
<evidence type="ECO:0000259" key="5">
    <source>
        <dbReference type="PROSITE" id="PS50887"/>
    </source>
</evidence>
<dbReference type="Proteomes" id="UP000474757">
    <property type="component" value="Unassembled WGS sequence"/>
</dbReference>
<evidence type="ECO:0000256" key="2">
    <source>
        <dbReference type="ARBA" id="ARBA00034247"/>
    </source>
</evidence>
<dbReference type="AlphaFoldDB" id="A0A6B2K2D9"/>
<reference evidence="6 7" key="1">
    <citation type="submission" date="2020-02" db="EMBL/GenBank/DDBJ databases">
        <title>Pseudoroseicyclus tamarix, sp. nov., isolated from offshore sediment of a Tamarix chinensis forest.</title>
        <authorList>
            <person name="Gai Y."/>
        </authorList>
    </citation>
    <scope>NUCLEOTIDE SEQUENCE [LARGE SCALE GENOMIC DNA]</scope>
    <source>
        <strain evidence="6 7">CLL3-39</strain>
    </source>
</reference>
<dbReference type="InterPro" id="IPR000160">
    <property type="entry name" value="GGDEF_dom"/>
</dbReference>
<sequence length="452" mass="48111">MAEGHHGGLRGWFRSLSLRTWLIVGMGVALLPIFIVGALTFATYHSQIAQPFREVLNTQHRILLPLERLQGEMWGLSAAVNDFAETGEEAYRSTFEATERQIATHLAQLELAAGSSPAFRPILDAALQDWALLVQVAAEVAPGTASSADPALLRFESLVAETGRALEALSETLRQQSEQSHAEALAAMRRLEIIAAVAVALTLLFTFLAIQIIDRALINSTDELVAGAMSITAGDRERQIDVQVPPELAAVASAFNKMTKQILEQERALSLAASTDSLTGLRNRRAFDRELAACLDIAEQSGQPGALLMIDVDNFKEFNDAHGHLAGDAALRQIGEALTGAAREGDLTFRYGGEEFAILVPNITPADALAAAERARAAVERQGVSLPTGEEQRMSVSIGVVTFGGHARGQEVVGRADVALYKAKAAGRNRVRLAGSGAGARGPRGAGEPAEA</sequence>
<feature type="transmembrane region" description="Helical" evidence="3">
    <location>
        <begin position="20"/>
        <end position="44"/>
    </location>
</feature>
<keyword evidence="3" id="KW-1133">Transmembrane helix</keyword>
<dbReference type="Gene3D" id="6.10.340.10">
    <property type="match status" value="1"/>
</dbReference>
<dbReference type="Pfam" id="PF00672">
    <property type="entry name" value="HAMP"/>
    <property type="match status" value="1"/>
</dbReference>
<dbReference type="SUPFAM" id="SSF55073">
    <property type="entry name" value="Nucleotide cyclase"/>
    <property type="match status" value="1"/>
</dbReference>
<protein>
    <recommendedName>
        <fullName evidence="1">diguanylate cyclase</fullName>
        <ecNumber evidence="1">2.7.7.65</ecNumber>
    </recommendedName>
</protein>
<dbReference type="PROSITE" id="PS50885">
    <property type="entry name" value="HAMP"/>
    <property type="match status" value="1"/>
</dbReference>
<comment type="caution">
    <text evidence="6">The sequence shown here is derived from an EMBL/GenBank/DDBJ whole genome shotgun (WGS) entry which is preliminary data.</text>
</comment>
<dbReference type="SMART" id="SM00304">
    <property type="entry name" value="HAMP"/>
    <property type="match status" value="1"/>
</dbReference>
<dbReference type="InterPro" id="IPR050469">
    <property type="entry name" value="Diguanylate_Cyclase"/>
</dbReference>
<dbReference type="FunFam" id="3.30.70.270:FF:000001">
    <property type="entry name" value="Diguanylate cyclase domain protein"/>
    <property type="match status" value="1"/>
</dbReference>
<evidence type="ECO:0000313" key="6">
    <source>
        <dbReference type="EMBL" id="NDV01942.1"/>
    </source>
</evidence>
<dbReference type="GO" id="GO:0005886">
    <property type="term" value="C:plasma membrane"/>
    <property type="evidence" value="ECO:0007669"/>
    <property type="project" value="TreeGrafter"/>
</dbReference>
<feature type="transmembrane region" description="Helical" evidence="3">
    <location>
        <begin position="193"/>
        <end position="213"/>
    </location>
</feature>
<feature type="domain" description="GGDEF" evidence="5">
    <location>
        <begin position="303"/>
        <end position="436"/>
    </location>
</feature>
<dbReference type="EMBL" id="JAAGAB010000003">
    <property type="protein sequence ID" value="NDV01942.1"/>
    <property type="molecule type" value="Genomic_DNA"/>
</dbReference>